<dbReference type="Proteomes" id="UP000054307">
    <property type="component" value="Unassembled WGS sequence"/>
</dbReference>
<feature type="transmembrane region" description="Helical" evidence="5">
    <location>
        <begin position="6"/>
        <end position="27"/>
    </location>
</feature>
<name>A0A101E170_ARCFL</name>
<dbReference type="PATRIC" id="fig|2234.6.peg.1526"/>
<reference evidence="8 9" key="2">
    <citation type="journal article" date="2015" name="MBio">
        <title>Genome-Resolved Metagenomic Analysis Reveals Roles for Candidate Phyla and Other Microbial Community Members in Biogeochemical Transformations in Oil Reservoirs.</title>
        <authorList>
            <person name="Hu P."/>
            <person name="Tom L."/>
            <person name="Singh A."/>
            <person name="Thomas B.C."/>
            <person name="Baker B.J."/>
            <person name="Piceno Y.M."/>
            <person name="Andersen G.L."/>
            <person name="Banfield J.F."/>
        </authorList>
    </citation>
    <scope>NUCLEOTIDE SEQUENCE [LARGE SCALE GENOMIC DNA]</scope>
</reference>
<evidence type="ECO:0000256" key="2">
    <source>
        <dbReference type="ARBA" id="ARBA00022692"/>
    </source>
</evidence>
<dbReference type="Proteomes" id="UP000054015">
    <property type="component" value="Unassembled WGS sequence"/>
</dbReference>
<proteinExistence type="predicted"/>
<dbReference type="EMBL" id="LGEX01000010">
    <property type="protein sequence ID" value="KUK07190.1"/>
    <property type="molecule type" value="Genomic_DNA"/>
</dbReference>
<comment type="subcellular location">
    <subcellularLocation>
        <location evidence="1">Membrane</location>
        <topology evidence="1">Multi-pass membrane protein</topology>
    </subcellularLocation>
</comment>
<dbReference type="RefSeq" id="WP_010879874.1">
    <property type="nucleotide sequence ID" value="NZ_FJNF01000204.1"/>
</dbReference>
<keyword evidence="4 5" id="KW-0472">Membrane</keyword>
<protein>
    <recommendedName>
        <fullName evidence="10">Isoprenylcysteine carboxylmethyltransferase family protein</fullName>
    </recommendedName>
</protein>
<evidence type="ECO:0000256" key="3">
    <source>
        <dbReference type="ARBA" id="ARBA00022989"/>
    </source>
</evidence>
<evidence type="ECO:0000313" key="8">
    <source>
        <dbReference type="Proteomes" id="UP000054015"/>
    </source>
</evidence>
<dbReference type="InterPro" id="IPR007269">
    <property type="entry name" value="ICMT_MeTrfase"/>
</dbReference>
<evidence type="ECO:0000313" key="7">
    <source>
        <dbReference type="EMBL" id="KUK07190.1"/>
    </source>
</evidence>
<dbReference type="GO" id="GO:0016020">
    <property type="term" value="C:membrane"/>
    <property type="evidence" value="ECO:0007669"/>
    <property type="project" value="UniProtKB-SubCell"/>
</dbReference>
<evidence type="ECO:0000256" key="4">
    <source>
        <dbReference type="ARBA" id="ARBA00023136"/>
    </source>
</evidence>
<evidence type="ECO:0000313" key="6">
    <source>
        <dbReference type="EMBL" id="KUJ94751.1"/>
    </source>
</evidence>
<dbReference type="AlphaFoldDB" id="A0A101E170"/>
<feature type="transmembrane region" description="Helical" evidence="5">
    <location>
        <begin position="34"/>
        <end position="56"/>
    </location>
</feature>
<reference evidence="7" key="1">
    <citation type="journal article" date="2015" name="MBio">
        <title>Genome-resolved metagenomic analysis reveals roles for candidate phyla and other microbial community members in biogeochemical transformations in oil reservoirs.</title>
        <authorList>
            <person name="Hu P."/>
            <person name="Tom L."/>
            <person name="Singh A."/>
            <person name="Thomas B.C."/>
            <person name="Baker B.J."/>
            <person name="Piceno Y.M."/>
            <person name="Andersen G.L."/>
            <person name="Banfield J.F."/>
        </authorList>
    </citation>
    <scope>NUCLEOTIDE SEQUENCE [LARGE SCALE GENOMIC DNA]</scope>
    <source>
        <strain evidence="7">49_2300</strain>
        <strain evidence="6">49_95</strain>
    </source>
</reference>
<sequence length="144" mass="16212">MTKGHAIGHAIFATLYVIQVAVSVVFFNSAGLWWLVYAGCITFAFGLILLLWASRARRRGGFVTSGPYALVRHPEFLGHILVIVSLILLAQHAMSLITGAVLITLLYFAMIEEERRNVEKFGDAYLEYMKRVPRVNLLKGLRKF</sequence>
<organism evidence="7 8">
    <name type="scientific">Archaeoglobus fulgidus</name>
    <dbReference type="NCBI Taxonomy" id="2234"/>
    <lineage>
        <taxon>Archaea</taxon>
        <taxon>Methanobacteriati</taxon>
        <taxon>Methanobacteriota</taxon>
        <taxon>Archaeoglobi</taxon>
        <taxon>Archaeoglobales</taxon>
        <taxon>Archaeoglobaceae</taxon>
        <taxon>Archaeoglobus</taxon>
    </lineage>
</organism>
<keyword evidence="3 5" id="KW-1133">Transmembrane helix</keyword>
<comment type="caution">
    <text evidence="7">The sequence shown here is derived from an EMBL/GenBank/DDBJ whole genome shotgun (WGS) entry which is preliminary data.</text>
</comment>
<dbReference type="Pfam" id="PF04140">
    <property type="entry name" value="ICMT"/>
    <property type="match status" value="1"/>
</dbReference>
<dbReference type="GO" id="GO:0004671">
    <property type="term" value="F:protein C-terminal S-isoprenylcysteine carboxyl O-methyltransferase activity"/>
    <property type="evidence" value="ECO:0007669"/>
    <property type="project" value="InterPro"/>
</dbReference>
<feature type="transmembrane region" description="Helical" evidence="5">
    <location>
        <begin position="76"/>
        <end position="109"/>
    </location>
</feature>
<evidence type="ECO:0008006" key="10">
    <source>
        <dbReference type="Google" id="ProtNLM"/>
    </source>
</evidence>
<evidence type="ECO:0000256" key="1">
    <source>
        <dbReference type="ARBA" id="ARBA00004141"/>
    </source>
</evidence>
<gene>
    <name evidence="6" type="ORF">XD40_0072</name>
    <name evidence="7" type="ORF">XD48_0552</name>
</gene>
<keyword evidence="2 5" id="KW-0812">Transmembrane</keyword>
<dbReference type="EMBL" id="LGEQ01000001">
    <property type="protein sequence ID" value="KUJ94751.1"/>
    <property type="molecule type" value="Genomic_DNA"/>
</dbReference>
<dbReference type="Gene3D" id="1.20.120.1630">
    <property type="match status" value="1"/>
</dbReference>
<dbReference type="GeneID" id="1485617"/>
<evidence type="ECO:0000313" key="9">
    <source>
        <dbReference type="Proteomes" id="UP000054307"/>
    </source>
</evidence>
<evidence type="ECO:0000256" key="5">
    <source>
        <dbReference type="SAM" id="Phobius"/>
    </source>
</evidence>
<dbReference type="OMA" id="PHWATIA"/>
<accession>A0A101E170</accession>